<gene>
    <name evidence="1" type="ORF">AVEN_121282_1</name>
</gene>
<reference evidence="1 2" key="1">
    <citation type="journal article" date="2019" name="Sci. Rep.">
        <title>Orb-weaving spider Araneus ventricosus genome elucidates the spidroin gene catalogue.</title>
        <authorList>
            <person name="Kono N."/>
            <person name="Nakamura H."/>
            <person name="Ohtoshi R."/>
            <person name="Moran D.A.P."/>
            <person name="Shinohara A."/>
            <person name="Yoshida Y."/>
            <person name="Fujiwara M."/>
            <person name="Mori M."/>
            <person name="Tomita M."/>
            <person name="Arakawa K."/>
        </authorList>
    </citation>
    <scope>NUCLEOTIDE SEQUENCE [LARGE SCALE GENOMIC DNA]</scope>
</reference>
<proteinExistence type="predicted"/>
<sequence>MEQNFVSVRNGLNRICSFAEVISAYAANIPDRSKSRRLSPLNFLVDLLKHVENKWGKTHKRSLTPDGEKNKANVIPRVSLAQQENGGSKIKETIPRNYVIWLFFILSKQSNMQF</sequence>
<comment type="caution">
    <text evidence="1">The sequence shown here is derived from an EMBL/GenBank/DDBJ whole genome shotgun (WGS) entry which is preliminary data.</text>
</comment>
<evidence type="ECO:0000313" key="2">
    <source>
        <dbReference type="Proteomes" id="UP000499080"/>
    </source>
</evidence>
<dbReference type="EMBL" id="BGPR01022533">
    <property type="protein sequence ID" value="GBN88925.1"/>
    <property type="molecule type" value="Genomic_DNA"/>
</dbReference>
<dbReference type="AlphaFoldDB" id="A0A4Y2SPB9"/>
<evidence type="ECO:0000313" key="1">
    <source>
        <dbReference type="EMBL" id="GBN88925.1"/>
    </source>
</evidence>
<keyword evidence="2" id="KW-1185">Reference proteome</keyword>
<organism evidence="1 2">
    <name type="scientific">Araneus ventricosus</name>
    <name type="common">Orbweaver spider</name>
    <name type="synonym">Epeira ventricosa</name>
    <dbReference type="NCBI Taxonomy" id="182803"/>
    <lineage>
        <taxon>Eukaryota</taxon>
        <taxon>Metazoa</taxon>
        <taxon>Ecdysozoa</taxon>
        <taxon>Arthropoda</taxon>
        <taxon>Chelicerata</taxon>
        <taxon>Arachnida</taxon>
        <taxon>Araneae</taxon>
        <taxon>Araneomorphae</taxon>
        <taxon>Entelegynae</taxon>
        <taxon>Araneoidea</taxon>
        <taxon>Araneidae</taxon>
        <taxon>Araneus</taxon>
    </lineage>
</organism>
<name>A0A4Y2SPB9_ARAVE</name>
<dbReference type="Proteomes" id="UP000499080">
    <property type="component" value="Unassembled WGS sequence"/>
</dbReference>
<accession>A0A4Y2SPB9</accession>
<protein>
    <submittedName>
        <fullName evidence="1">Uncharacterized protein</fullName>
    </submittedName>
</protein>